<organism evidence="2">
    <name type="scientific">Tanacetum cinerariifolium</name>
    <name type="common">Dalmatian daisy</name>
    <name type="synonym">Chrysanthemum cinerariifolium</name>
    <dbReference type="NCBI Taxonomy" id="118510"/>
    <lineage>
        <taxon>Eukaryota</taxon>
        <taxon>Viridiplantae</taxon>
        <taxon>Streptophyta</taxon>
        <taxon>Embryophyta</taxon>
        <taxon>Tracheophyta</taxon>
        <taxon>Spermatophyta</taxon>
        <taxon>Magnoliopsida</taxon>
        <taxon>eudicotyledons</taxon>
        <taxon>Gunneridae</taxon>
        <taxon>Pentapetalae</taxon>
        <taxon>asterids</taxon>
        <taxon>campanulids</taxon>
        <taxon>Asterales</taxon>
        <taxon>Asteraceae</taxon>
        <taxon>Asteroideae</taxon>
        <taxon>Anthemideae</taxon>
        <taxon>Anthemidinae</taxon>
        <taxon>Tanacetum</taxon>
    </lineage>
</organism>
<dbReference type="EMBL" id="BKCJ010001322">
    <property type="protein sequence ID" value="GEU40588.1"/>
    <property type="molecule type" value="Genomic_DNA"/>
</dbReference>
<sequence length="107" mass="11758">MVRGMLPNGNGDIGNNRQKRGKREDPSPQAVGIDGDRCMLSLRIGRKRRAAAFWSWELEQGCSVAPLLVHDTETQRVRSAKAEVKGAVPVYSLLCIVYALTGVQMCT</sequence>
<evidence type="ECO:0000313" key="2">
    <source>
        <dbReference type="EMBL" id="GEU40588.1"/>
    </source>
</evidence>
<protein>
    <submittedName>
        <fullName evidence="2">Uncharacterized protein</fullName>
    </submittedName>
</protein>
<gene>
    <name evidence="2" type="ORF">Tci_012566</name>
</gene>
<accession>A0A6L2JU06</accession>
<feature type="region of interest" description="Disordered" evidence="1">
    <location>
        <begin position="1"/>
        <end position="32"/>
    </location>
</feature>
<dbReference type="AlphaFoldDB" id="A0A6L2JU06"/>
<name>A0A6L2JU06_TANCI</name>
<comment type="caution">
    <text evidence="2">The sequence shown here is derived from an EMBL/GenBank/DDBJ whole genome shotgun (WGS) entry which is preliminary data.</text>
</comment>
<evidence type="ECO:0000256" key="1">
    <source>
        <dbReference type="SAM" id="MobiDB-lite"/>
    </source>
</evidence>
<proteinExistence type="predicted"/>
<reference evidence="2" key="1">
    <citation type="journal article" date="2019" name="Sci. Rep.">
        <title>Draft genome of Tanacetum cinerariifolium, the natural source of mosquito coil.</title>
        <authorList>
            <person name="Yamashiro T."/>
            <person name="Shiraishi A."/>
            <person name="Satake H."/>
            <person name="Nakayama K."/>
        </authorList>
    </citation>
    <scope>NUCLEOTIDE SEQUENCE</scope>
</reference>